<dbReference type="Proteomes" id="UP000238823">
    <property type="component" value="Unassembled WGS sequence"/>
</dbReference>
<gene>
    <name evidence="2" type="ORF">ENSA7_29830</name>
</gene>
<keyword evidence="1" id="KW-1133">Transmembrane helix</keyword>
<protein>
    <submittedName>
        <fullName evidence="2">Uncharacterized protein</fullName>
    </submittedName>
</protein>
<keyword evidence="1" id="KW-0472">Membrane</keyword>
<dbReference type="EMBL" id="PVNL01000057">
    <property type="protein sequence ID" value="PRQ07275.1"/>
    <property type="molecule type" value="Genomic_DNA"/>
</dbReference>
<evidence type="ECO:0000256" key="1">
    <source>
        <dbReference type="SAM" id="Phobius"/>
    </source>
</evidence>
<reference evidence="2 3" key="1">
    <citation type="submission" date="2018-03" db="EMBL/GenBank/DDBJ databases">
        <title>Draft Genome Sequences of the Obligatory Marine Myxobacteria Enhygromyxa salina SWB007.</title>
        <authorList>
            <person name="Poehlein A."/>
            <person name="Moghaddam J.A."/>
            <person name="Harms H."/>
            <person name="Alanjari M."/>
            <person name="Koenig G.M."/>
            <person name="Daniel R."/>
            <person name="Schaeberle T.F."/>
        </authorList>
    </citation>
    <scope>NUCLEOTIDE SEQUENCE [LARGE SCALE GENOMIC DNA]</scope>
    <source>
        <strain evidence="2 3">SWB007</strain>
    </source>
</reference>
<name>A0A2S9YQ95_9BACT</name>
<accession>A0A2S9YQ95</accession>
<organism evidence="2 3">
    <name type="scientific">Enhygromyxa salina</name>
    <dbReference type="NCBI Taxonomy" id="215803"/>
    <lineage>
        <taxon>Bacteria</taxon>
        <taxon>Pseudomonadati</taxon>
        <taxon>Myxococcota</taxon>
        <taxon>Polyangia</taxon>
        <taxon>Nannocystales</taxon>
        <taxon>Nannocystaceae</taxon>
        <taxon>Enhygromyxa</taxon>
    </lineage>
</organism>
<evidence type="ECO:0000313" key="3">
    <source>
        <dbReference type="Proteomes" id="UP000238823"/>
    </source>
</evidence>
<sequence length="386" mass="41913">MERFSGADELPIILDTLVALVVGVVVIWVAPPLWSWWLVGPIAAVVIAAGTGSRYRVSVDDSGVHVVLRRLWVVPVKRLRYRLDASVELYLGSDLRPIGLCVQPYSCTPEFTATCFRGGRPVPELERIRGEIEAAIVRARARVEVEQRQLQGPLAALASALEIDELARGPGQRFLRATSVAPFELGGVQIPTGSTVELNDADTWLDPRRDDQLRGISVSRPTFVPPLGRELPAGTRLIFDEALSHVALLVVSGEIDVDGFCCSGEWGLSFTPDGALRSFTLAGPWTTPTCTLPVDVLVRRTRREDGTHGWRVILNCALSLPGVGLRNGDRLYLAADGSLVSFFRSGGSIRVGDQELECGVVAIPLSAAGHVDLVACRERRVPMRPC</sequence>
<comment type="caution">
    <text evidence="2">The sequence shown here is derived from an EMBL/GenBank/DDBJ whole genome shotgun (WGS) entry which is preliminary data.</text>
</comment>
<dbReference type="OrthoDB" id="5497538at2"/>
<proteinExistence type="predicted"/>
<dbReference type="RefSeq" id="WP_106089987.1">
    <property type="nucleotide sequence ID" value="NZ_PVNL01000057.1"/>
</dbReference>
<dbReference type="AlphaFoldDB" id="A0A2S9YQ95"/>
<feature type="transmembrane region" description="Helical" evidence="1">
    <location>
        <begin position="36"/>
        <end position="55"/>
    </location>
</feature>
<evidence type="ECO:0000313" key="2">
    <source>
        <dbReference type="EMBL" id="PRQ07275.1"/>
    </source>
</evidence>
<feature type="transmembrane region" description="Helical" evidence="1">
    <location>
        <begin position="12"/>
        <end position="30"/>
    </location>
</feature>
<keyword evidence="1" id="KW-0812">Transmembrane</keyword>